<accession>A0A6C0DMC4</accession>
<sequence length="330" mass="37766">MELELSRTDLITNNYNCLSLYDNYPKNYYRCSSCDTNLTSNTPANQYQRQKIIQNTVRVPSSLYTMNLGSLSAYQKPENALHKVNWNQMSDRAIPSVQKSNATGTTYHSSSTRNTITRLQPGAMSPGGVGCDIKHNSYDRYLNRLKGKSVLRRGTIPYDFGFGLKNYVFNRAFPIYGGKTTKLNIINGCNCPLTPSNDNDAIQKSVYLDTNVVLVDPYKNSIYKHVYNIHDKVYFMYDNLLINGTIIENIHDSNTEYLVEFHHNEEKKQMKLNYYDIYSDKEIKTDNGDNCKCVESCANENVLSVKYYDEDGVLRECSLKYDNVTGLSNI</sequence>
<dbReference type="EMBL" id="MN739634">
    <property type="protein sequence ID" value="QHT17370.1"/>
    <property type="molecule type" value="Genomic_DNA"/>
</dbReference>
<name>A0A6C0DMC4_9ZZZZ</name>
<evidence type="ECO:0000313" key="1">
    <source>
        <dbReference type="EMBL" id="QHT17370.1"/>
    </source>
</evidence>
<protein>
    <submittedName>
        <fullName evidence="1">Uncharacterized protein</fullName>
    </submittedName>
</protein>
<reference evidence="1" key="1">
    <citation type="journal article" date="2020" name="Nature">
        <title>Giant virus diversity and host interactions through global metagenomics.</title>
        <authorList>
            <person name="Schulz F."/>
            <person name="Roux S."/>
            <person name="Paez-Espino D."/>
            <person name="Jungbluth S."/>
            <person name="Walsh D.A."/>
            <person name="Denef V.J."/>
            <person name="McMahon K.D."/>
            <person name="Konstantinidis K.T."/>
            <person name="Eloe-Fadrosh E.A."/>
            <person name="Kyrpides N.C."/>
            <person name="Woyke T."/>
        </authorList>
    </citation>
    <scope>NUCLEOTIDE SEQUENCE</scope>
    <source>
        <strain evidence="1">GVMAG-M-3300023174-24</strain>
    </source>
</reference>
<dbReference type="AlphaFoldDB" id="A0A6C0DMC4"/>
<organism evidence="1">
    <name type="scientific">viral metagenome</name>
    <dbReference type="NCBI Taxonomy" id="1070528"/>
    <lineage>
        <taxon>unclassified sequences</taxon>
        <taxon>metagenomes</taxon>
        <taxon>organismal metagenomes</taxon>
    </lineage>
</organism>
<proteinExistence type="predicted"/>